<evidence type="ECO:0000313" key="1">
    <source>
        <dbReference type="EMBL" id="KAF9643903.1"/>
    </source>
</evidence>
<proteinExistence type="predicted"/>
<comment type="caution">
    <text evidence="1">The sequence shown here is derived from an EMBL/GenBank/DDBJ whole genome shotgun (WGS) entry which is preliminary data.</text>
</comment>
<dbReference type="EMBL" id="MU118177">
    <property type="protein sequence ID" value="KAF9643903.1"/>
    <property type="molecule type" value="Genomic_DNA"/>
</dbReference>
<sequence length="189" mass="21202">MAVEAEGIKHNRIRLLATSRNPPRRLRPRGFEKSQRETCGQLEGYKAIRGAVDGDLGVRRGLPHLGLKLVSEAQFFPYVTSFADKNIKDEGHFSYEGHTDSDPKGNKVVFIANTEGSQEVVVKFIEAYYNETAHCLLTARGLAPPLCPCDQFIPSDFTMAVMDYVDGKQLFPAYRIRIFVLHAPLFNPC</sequence>
<name>A0ACB6Z2W8_THEGA</name>
<reference evidence="1" key="2">
    <citation type="journal article" date="2020" name="Nat. Commun.">
        <title>Large-scale genome sequencing of mycorrhizal fungi provides insights into the early evolution of symbiotic traits.</title>
        <authorList>
            <person name="Miyauchi S."/>
            <person name="Kiss E."/>
            <person name="Kuo A."/>
            <person name="Drula E."/>
            <person name="Kohler A."/>
            <person name="Sanchez-Garcia M."/>
            <person name="Morin E."/>
            <person name="Andreopoulos B."/>
            <person name="Barry K.W."/>
            <person name="Bonito G."/>
            <person name="Buee M."/>
            <person name="Carver A."/>
            <person name="Chen C."/>
            <person name="Cichocki N."/>
            <person name="Clum A."/>
            <person name="Culley D."/>
            <person name="Crous P.W."/>
            <person name="Fauchery L."/>
            <person name="Girlanda M."/>
            <person name="Hayes R.D."/>
            <person name="Keri Z."/>
            <person name="LaButti K."/>
            <person name="Lipzen A."/>
            <person name="Lombard V."/>
            <person name="Magnuson J."/>
            <person name="Maillard F."/>
            <person name="Murat C."/>
            <person name="Nolan M."/>
            <person name="Ohm R.A."/>
            <person name="Pangilinan J."/>
            <person name="Pereira M.F."/>
            <person name="Perotto S."/>
            <person name="Peter M."/>
            <person name="Pfister S."/>
            <person name="Riley R."/>
            <person name="Sitrit Y."/>
            <person name="Stielow J.B."/>
            <person name="Szollosi G."/>
            <person name="Zifcakova L."/>
            <person name="Stursova M."/>
            <person name="Spatafora J.W."/>
            <person name="Tedersoo L."/>
            <person name="Vaario L.M."/>
            <person name="Yamada A."/>
            <person name="Yan M."/>
            <person name="Wang P."/>
            <person name="Xu J."/>
            <person name="Bruns T."/>
            <person name="Baldrian P."/>
            <person name="Vilgalys R."/>
            <person name="Dunand C."/>
            <person name="Henrissat B."/>
            <person name="Grigoriev I.V."/>
            <person name="Hibbett D."/>
            <person name="Nagy L.G."/>
            <person name="Martin F.M."/>
        </authorList>
    </citation>
    <scope>NUCLEOTIDE SEQUENCE</scope>
    <source>
        <strain evidence="1">P2</strain>
    </source>
</reference>
<keyword evidence="2" id="KW-1185">Reference proteome</keyword>
<evidence type="ECO:0000313" key="2">
    <source>
        <dbReference type="Proteomes" id="UP000886501"/>
    </source>
</evidence>
<accession>A0ACB6Z2W8</accession>
<gene>
    <name evidence="1" type="ORF">BDM02DRAFT_3132113</name>
</gene>
<organism evidence="1 2">
    <name type="scientific">Thelephora ganbajun</name>
    <name type="common">Ganba fungus</name>
    <dbReference type="NCBI Taxonomy" id="370292"/>
    <lineage>
        <taxon>Eukaryota</taxon>
        <taxon>Fungi</taxon>
        <taxon>Dikarya</taxon>
        <taxon>Basidiomycota</taxon>
        <taxon>Agaricomycotina</taxon>
        <taxon>Agaricomycetes</taxon>
        <taxon>Thelephorales</taxon>
        <taxon>Thelephoraceae</taxon>
        <taxon>Thelephora</taxon>
    </lineage>
</organism>
<reference evidence="1" key="1">
    <citation type="submission" date="2019-10" db="EMBL/GenBank/DDBJ databases">
        <authorList>
            <consortium name="DOE Joint Genome Institute"/>
            <person name="Kuo A."/>
            <person name="Miyauchi S."/>
            <person name="Kiss E."/>
            <person name="Drula E."/>
            <person name="Kohler A."/>
            <person name="Sanchez-Garcia M."/>
            <person name="Andreopoulos B."/>
            <person name="Barry K.W."/>
            <person name="Bonito G."/>
            <person name="Buee M."/>
            <person name="Carver A."/>
            <person name="Chen C."/>
            <person name="Cichocki N."/>
            <person name="Clum A."/>
            <person name="Culley D."/>
            <person name="Crous P.W."/>
            <person name="Fauchery L."/>
            <person name="Girlanda M."/>
            <person name="Hayes R."/>
            <person name="Keri Z."/>
            <person name="Labutti K."/>
            <person name="Lipzen A."/>
            <person name="Lombard V."/>
            <person name="Magnuson J."/>
            <person name="Maillard F."/>
            <person name="Morin E."/>
            <person name="Murat C."/>
            <person name="Nolan M."/>
            <person name="Ohm R."/>
            <person name="Pangilinan J."/>
            <person name="Pereira M."/>
            <person name="Perotto S."/>
            <person name="Peter M."/>
            <person name="Riley R."/>
            <person name="Sitrit Y."/>
            <person name="Stielow B."/>
            <person name="Szollosi G."/>
            <person name="Zifcakova L."/>
            <person name="Stursova M."/>
            <person name="Spatafora J.W."/>
            <person name="Tedersoo L."/>
            <person name="Vaario L.-M."/>
            <person name="Yamada A."/>
            <person name="Yan M."/>
            <person name="Wang P."/>
            <person name="Xu J."/>
            <person name="Bruns T."/>
            <person name="Baldrian P."/>
            <person name="Vilgalys R."/>
            <person name="Henrissat B."/>
            <person name="Grigoriev I.V."/>
            <person name="Hibbett D."/>
            <person name="Nagy L.G."/>
            <person name="Martin F.M."/>
        </authorList>
    </citation>
    <scope>NUCLEOTIDE SEQUENCE</scope>
    <source>
        <strain evidence="1">P2</strain>
    </source>
</reference>
<dbReference type="Proteomes" id="UP000886501">
    <property type="component" value="Unassembled WGS sequence"/>
</dbReference>
<protein>
    <submittedName>
        <fullName evidence="1">Uncharacterized protein</fullName>
    </submittedName>
</protein>